<dbReference type="EMBL" id="JAMDHA010000084">
    <property type="protein sequence ID" value="MDD1011930.1"/>
    <property type="molecule type" value="Genomic_DNA"/>
</dbReference>
<keyword evidence="2" id="KW-1185">Reference proteome</keyword>
<dbReference type="AlphaFoldDB" id="A0A9X4C8P0"/>
<dbReference type="Proteomes" id="UP001148185">
    <property type="component" value="Unassembled WGS sequence"/>
</dbReference>
<proteinExistence type="predicted"/>
<dbReference type="RefSeq" id="WP_273878583.1">
    <property type="nucleotide sequence ID" value="NZ_JAMDHA010000084.1"/>
</dbReference>
<evidence type="ECO:0000313" key="2">
    <source>
        <dbReference type="Proteomes" id="UP001148185"/>
    </source>
</evidence>
<feature type="non-terminal residue" evidence="1">
    <location>
        <position position="1"/>
    </location>
</feature>
<gene>
    <name evidence="1" type="ORF">M5G27_31300</name>
</gene>
<reference evidence="1 2" key="1">
    <citation type="submission" date="2022-05" db="EMBL/GenBank/DDBJ databases">
        <title>Novel Pseudomonas spp. Isolated from a Rainbow Trout Aquaculture Facility.</title>
        <authorList>
            <person name="Testerman T."/>
            <person name="Graf J."/>
        </authorList>
    </citation>
    <scope>NUCLEOTIDE SEQUENCE [LARGE SCALE GENOMIC DNA]</scope>
    <source>
        <strain evidence="1 2">ID1042</strain>
    </source>
</reference>
<evidence type="ECO:0000313" key="1">
    <source>
        <dbReference type="EMBL" id="MDD1011930.1"/>
    </source>
</evidence>
<accession>A0A9X4C8P0</accession>
<comment type="caution">
    <text evidence="1">The sequence shown here is derived from an EMBL/GenBank/DDBJ whole genome shotgun (WGS) entry which is preliminary data.</text>
</comment>
<sequence>VLQTFLKDWLAFQGKGFHKLELPKLQGRTPGLINWGNRVRIERLRTLGPLMSHLQASSDPLATVVLKVLELMFQVPSASYWVDVEKQNYSLYSLQGDVALLLRGSQCRDNPQRSPSVVGFWMEARPIVAQEAIAFVRDNLKASIAAQVPSSDPENASA</sequence>
<name>A0A9X4C8P0_9PSED</name>
<organism evidence="1 2">
    <name type="scientific">Pseudomonas shahriarae</name>
    <dbReference type="NCBI Taxonomy" id="2745512"/>
    <lineage>
        <taxon>Bacteria</taxon>
        <taxon>Pseudomonadati</taxon>
        <taxon>Pseudomonadota</taxon>
        <taxon>Gammaproteobacteria</taxon>
        <taxon>Pseudomonadales</taxon>
        <taxon>Pseudomonadaceae</taxon>
        <taxon>Pseudomonas</taxon>
    </lineage>
</organism>
<protein>
    <submittedName>
        <fullName evidence="1">Uncharacterized protein</fullName>
    </submittedName>
</protein>